<protein>
    <recommendedName>
        <fullName evidence="4">GH16 domain-containing protein</fullName>
    </recommendedName>
</protein>
<evidence type="ECO:0000313" key="6">
    <source>
        <dbReference type="Proteomes" id="UP000267464"/>
    </source>
</evidence>
<dbReference type="EMBL" id="QUSW01000001">
    <property type="protein sequence ID" value="RQP26503.1"/>
    <property type="molecule type" value="Genomic_DNA"/>
</dbReference>
<evidence type="ECO:0000256" key="2">
    <source>
        <dbReference type="SAM" id="MobiDB-lite"/>
    </source>
</evidence>
<feature type="domain" description="GH16" evidence="4">
    <location>
        <begin position="207"/>
        <end position="454"/>
    </location>
</feature>
<keyword evidence="6" id="KW-1185">Reference proteome</keyword>
<feature type="region of interest" description="Disordered" evidence="2">
    <location>
        <begin position="452"/>
        <end position="471"/>
    </location>
</feature>
<sequence>MNARRLLGAACAAWCMSPVFAADGPSMVWAEFRSASVSTSGAPVNAIALAEKPGDVSSEPLVLAGSAVRVAGRIARGQGSQWSTLGLAVPANAANTAVNLSGYQSLRIRLASNAARNLRIRLKGPDVKTQKEGCYPVVFQRVAASAELEIPLEAFEPEPYCGPRGASIAQTLPAVVQVEVTANDAADEPVIFDVGRIEFVKTGATSHLASAAPPPPASASRPAAWKLAWSDEFNAPSGAGIDEKRWLNNKVPGTTVPVHDGNGHLVLTAPFSMQMRYPAALTHGRVELRAKLPLSSAVRVSLRGAPLTALNWPEEGEITLLDNEGADTHVGVYAPGIDEDAAYQAALSTAQLQDGFHTIVLEWDPKQLRWQLDGATVKTVAMADMPPAARESFEHWPFLLRIEMNAGSTTPWVVDHLRVFQNDELAAAHRARMAPWLAAHGKGDAVLAAAAPRPAAKPAAPRRAAPTEAPAPVTRRVVTCERNKFGLMMCY</sequence>
<dbReference type="Proteomes" id="UP000267464">
    <property type="component" value="Unassembled WGS sequence"/>
</dbReference>
<feature type="chain" id="PRO_5018058427" description="GH16 domain-containing protein" evidence="3">
    <location>
        <begin position="22"/>
        <end position="491"/>
    </location>
</feature>
<reference evidence="5 6" key="1">
    <citation type="submission" date="2018-08" db="EMBL/GenBank/DDBJ databases">
        <authorList>
            <person name="Khan S.A."/>
            <person name="Jeon C.O."/>
            <person name="Chun B.H."/>
            <person name="Jeong S.E."/>
        </authorList>
    </citation>
    <scope>NUCLEOTIDE SEQUENCE [LARGE SCALE GENOMIC DNA]</scope>
    <source>
        <strain evidence="5 6">S-16</strain>
    </source>
</reference>
<proteinExistence type="inferred from homology"/>
<gene>
    <name evidence="5" type="ORF">DZC73_05715</name>
</gene>
<feature type="signal peptide" evidence="3">
    <location>
        <begin position="1"/>
        <end position="21"/>
    </location>
</feature>
<dbReference type="InterPro" id="IPR000757">
    <property type="entry name" value="Beta-glucanase-like"/>
</dbReference>
<evidence type="ECO:0000313" key="5">
    <source>
        <dbReference type="EMBL" id="RQP26503.1"/>
    </source>
</evidence>
<evidence type="ECO:0000259" key="4">
    <source>
        <dbReference type="PROSITE" id="PS51762"/>
    </source>
</evidence>
<dbReference type="PANTHER" id="PTHR10963:SF55">
    <property type="entry name" value="GLYCOSIDE HYDROLASE FAMILY 16 PROTEIN"/>
    <property type="match status" value="1"/>
</dbReference>
<dbReference type="InterPro" id="IPR013320">
    <property type="entry name" value="ConA-like_dom_sf"/>
</dbReference>
<dbReference type="Gene3D" id="2.60.120.200">
    <property type="match status" value="1"/>
</dbReference>
<keyword evidence="3" id="KW-0732">Signal</keyword>
<evidence type="ECO:0000256" key="3">
    <source>
        <dbReference type="SAM" id="SignalP"/>
    </source>
</evidence>
<dbReference type="SUPFAM" id="SSF49899">
    <property type="entry name" value="Concanavalin A-like lectins/glucanases"/>
    <property type="match status" value="1"/>
</dbReference>
<accession>A0A3N7HX78</accession>
<comment type="caution">
    <text evidence="5">The sequence shown here is derived from an EMBL/GenBank/DDBJ whole genome shotgun (WGS) entry which is preliminary data.</text>
</comment>
<name>A0A3N7HX78_9BURK</name>
<dbReference type="GO" id="GO:0005975">
    <property type="term" value="P:carbohydrate metabolic process"/>
    <property type="evidence" value="ECO:0007669"/>
    <property type="project" value="InterPro"/>
</dbReference>
<dbReference type="PANTHER" id="PTHR10963">
    <property type="entry name" value="GLYCOSYL HYDROLASE-RELATED"/>
    <property type="match status" value="1"/>
</dbReference>
<dbReference type="InterPro" id="IPR050546">
    <property type="entry name" value="Glycosyl_Hydrlase_16"/>
</dbReference>
<reference evidence="5 6" key="2">
    <citation type="submission" date="2018-12" db="EMBL/GenBank/DDBJ databases">
        <title>Rhizobacter gummiphilus sp. nov., a rubber-degrading bacterium isolated from the soil of a botanical garden in Japan.</title>
        <authorList>
            <person name="Shunsuke S.S."/>
        </authorList>
    </citation>
    <scope>NUCLEOTIDE SEQUENCE [LARGE SCALE GENOMIC DNA]</scope>
    <source>
        <strain evidence="5 6">S-16</strain>
    </source>
</reference>
<evidence type="ECO:0000256" key="1">
    <source>
        <dbReference type="ARBA" id="ARBA00006865"/>
    </source>
</evidence>
<organism evidence="5 6">
    <name type="scientific">Piscinibacter terrae</name>
    <dbReference type="NCBI Taxonomy" id="2496871"/>
    <lineage>
        <taxon>Bacteria</taxon>
        <taxon>Pseudomonadati</taxon>
        <taxon>Pseudomonadota</taxon>
        <taxon>Betaproteobacteria</taxon>
        <taxon>Burkholderiales</taxon>
        <taxon>Sphaerotilaceae</taxon>
        <taxon>Piscinibacter</taxon>
    </lineage>
</organism>
<dbReference type="Pfam" id="PF00722">
    <property type="entry name" value="Glyco_hydro_16"/>
    <property type="match status" value="1"/>
</dbReference>
<dbReference type="GO" id="GO:0004553">
    <property type="term" value="F:hydrolase activity, hydrolyzing O-glycosyl compounds"/>
    <property type="evidence" value="ECO:0007669"/>
    <property type="project" value="InterPro"/>
</dbReference>
<dbReference type="AlphaFoldDB" id="A0A3N7HX78"/>
<dbReference type="PROSITE" id="PS51762">
    <property type="entry name" value="GH16_2"/>
    <property type="match status" value="1"/>
</dbReference>
<comment type="similarity">
    <text evidence="1">Belongs to the glycosyl hydrolase 16 family.</text>
</comment>